<dbReference type="Proteomes" id="UP001596087">
    <property type="component" value="Unassembled WGS sequence"/>
</dbReference>
<feature type="transmembrane region" description="Helical" evidence="1">
    <location>
        <begin position="7"/>
        <end position="25"/>
    </location>
</feature>
<gene>
    <name evidence="2" type="ORF">ACFPGP_16010</name>
</gene>
<keyword evidence="1" id="KW-1133">Transmembrane helix</keyword>
<feature type="transmembrane region" description="Helical" evidence="1">
    <location>
        <begin position="31"/>
        <end position="48"/>
    </location>
</feature>
<evidence type="ECO:0000256" key="1">
    <source>
        <dbReference type="SAM" id="Phobius"/>
    </source>
</evidence>
<evidence type="ECO:0000313" key="3">
    <source>
        <dbReference type="Proteomes" id="UP001596087"/>
    </source>
</evidence>
<organism evidence="2 3">
    <name type="scientific">Nocardioides taihuensis</name>
    <dbReference type="NCBI Taxonomy" id="1835606"/>
    <lineage>
        <taxon>Bacteria</taxon>
        <taxon>Bacillati</taxon>
        <taxon>Actinomycetota</taxon>
        <taxon>Actinomycetes</taxon>
        <taxon>Propionibacteriales</taxon>
        <taxon>Nocardioidaceae</taxon>
        <taxon>Nocardioides</taxon>
    </lineage>
</organism>
<reference evidence="3" key="1">
    <citation type="journal article" date="2019" name="Int. J. Syst. Evol. Microbiol.">
        <title>The Global Catalogue of Microorganisms (GCM) 10K type strain sequencing project: providing services to taxonomists for standard genome sequencing and annotation.</title>
        <authorList>
            <consortium name="The Broad Institute Genomics Platform"/>
            <consortium name="The Broad Institute Genome Sequencing Center for Infectious Disease"/>
            <person name="Wu L."/>
            <person name="Ma J."/>
        </authorList>
    </citation>
    <scope>NUCLEOTIDE SEQUENCE [LARGE SCALE GENOMIC DNA]</scope>
    <source>
        <strain evidence="3">DFY41</strain>
    </source>
</reference>
<comment type="caution">
    <text evidence="2">The sequence shown here is derived from an EMBL/GenBank/DDBJ whole genome shotgun (WGS) entry which is preliminary data.</text>
</comment>
<keyword evidence="1" id="KW-0812">Transmembrane</keyword>
<protein>
    <submittedName>
        <fullName evidence="2">Uncharacterized protein</fullName>
    </submittedName>
</protein>
<evidence type="ECO:0000313" key="2">
    <source>
        <dbReference type="EMBL" id="MFC5178185.1"/>
    </source>
</evidence>
<sequence length="147" mass="15458">MRLTASGVVRWSIALLLGLLALWCLPRGGQLTFAGLVLTATVVVGYLVKPGRIAWYAVGAGLVLACLVLGVKDGPFDPSLTGYCNSVFEPGFAVVDDAPEGTYERCQETRQQRIPLVAGLGLSGLVSLTMSVRAQRRNQAPAVSAVA</sequence>
<accession>A0ABW0BM84</accession>
<feature type="transmembrane region" description="Helical" evidence="1">
    <location>
        <begin position="53"/>
        <end position="71"/>
    </location>
</feature>
<name>A0ABW0BM84_9ACTN</name>
<dbReference type="EMBL" id="JBHSKD010000019">
    <property type="protein sequence ID" value="MFC5178185.1"/>
    <property type="molecule type" value="Genomic_DNA"/>
</dbReference>
<keyword evidence="1" id="KW-0472">Membrane</keyword>
<proteinExistence type="predicted"/>
<keyword evidence="3" id="KW-1185">Reference proteome</keyword>
<dbReference type="RefSeq" id="WP_378591760.1">
    <property type="nucleotide sequence ID" value="NZ_JBHSKD010000019.1"/>
</dbReference>